<evidence type="ECO:0000256" key="7">
    <source>
        <dbReference type="SAM" id="Phobius"/>
    </source>
</evidence>
<organism evidence="10 11">
    <name type="scientific">Rhodanobacter ginsenosidimutans</name>
    <dbReference type="NCBI Taxonomy" id="490571"/>
    <lineage>
        <taxon>Bacteria</taxon>
        <taxon>Pseudomonadati</taxon>
        <taxon>Pseudomonadota</taxon>
        <taxon>Gammaproteobacteria</taxon>
        <taxon>Lysobacterales</taxon>
        <taxon>Rhodanobacteraceae</taxon>
        <taxon>Rhodanobacter</taxon>
    </lineage>
</organism>
<evidence type="ECO:0000313" key="11">
    <source>
        <dbReference type="Proteomes" id="UP001596018"/>
    </source>
</evidence>
<dbReference type="PANTHER" id="PTHR30509">
    <property type="entry name" value="P-HYDROXYBENZOIC ACID EFFLUX PUMP SUBUNIT-RELATED"/>
    <property type="match status" value="1"/>
</dbReference>
<proteinExistence type="inferred from homology"/>
<keyword evidence="4 7" id="KW-1133">Transmembrane helix</keyword>
<sequence>MTQTSTLSSYWFRLLGYDRFAECVRVLLALGGIVAYGLVSGQLAAIIPILLGAIACALAETEDQWRNRLITLLVTLACFSVAAVAVEWLLPHPVAFAIGLWLSTVLLVMLGALSGRYSTIAGATLILAVYTMLASDLAGGAPEGGLLLEPARMLAGAAWYGVLSLLWSALSPQQAVRHALARLFHALADQLDGKAALFLPLRGRDDQALQLALARRNENVVAALNDTRLMLIDRIGSRRARGTTAVLLQRYFMAQDIHERINSSHYPYDALARAFFHSDVLFRCEHLLRLQASRCRQLADALRRRGRIGRDDDVEAAFADVRTSLESLRETPHEPALLRAVDGLASNLAAIHDLLDGRVLLDRHMESTLQDPAPQSLADAWARIRAQFSPRAPRFRHAIRLATALLVGDVVMRLVHPQHGYWIMMTTLFVCQPSYHATWRVLLQRMGGTIAGLVIGWAALHSITPLWQLPLIALTGVAFFAARHRRYGVATAMITLFVVMLVNQVGDGYAVMLPRLFDTLAGAAIAALAIHFILPDWQARQPGQLLADTLHSDARYLARILPQYRNGKHDDLDYRIARRDAHNAIAALSGLLGQMLREPGGKHRHDDVLLRFLTAAQVLLGHLSTLGSHRQVLSADAVNAVMERGNQAVAALQRVADAVLASEKPAIDPADVSADGAEPSLPNDDVATLVLNQLALVRGQCRKLAELTAEWQPR</sequence>
<feature type="transmembrane region" description="Helical" evidence="7">
    <location>
        <begin position="120"/>
        <end position="141"/>
    </location>
</feature>
<evidence type="ECO:0000313" key="10">
    <source>
        <dbReference type="EMBL" id="MFC5439794.1"/>
    </source>
</evidence>
<dbReference type="Pfam" id="PF13515">
    <property type="entry name" value="FUSC_2"/>
    <property type="match status" value="1"/>
</dbReference>
<reference evidence="11" key="1">
    <citation type="journal article" date="2019" name="Int. J. Syst. Evol. Microbiol.">
        <title>The Global Catalogue of Microorganisms (GCM) 10K type strain sequencing project: providing services to taxonomists for standard genome sequencing and annotation.</title>
        <authorList>
            <consortium name="The Broad Institute Genomics Platform"/>
            <consortium name="The Broad Institute Genome Sequencing Center for Infectious Disease"/>
            <person name="Wu L."/>
            <person name="Ma J."/>
        </authorList>
    </citation>
    <scope>NUCLEOTIDE SEQUENCE [LARGE SCALE GENOMIC DNA]</scope>
    <source>
        <strain evidence="11">KACC 12822</strain>
    </source>
</reference>
<keyword evidence="2" id="KW-1003">Cell membrane</keyword>
<dbReference type="InterPro" id="IPR010019">
    <property type="entry name" value="Integral_membrane_YccS"/>
</dbReference>
<dbReference type="Pfam" id="PF12805">
    <property type="entry name" value="FUSC-like"/>
    <property type="match status" value="1"/>
</dbReference>
<dbReference type="PANTHER" id="PTHR30509:SF8">
    <property type="entry name" value="INNER MEMBRANE PROTEIN YCCS"/>
    <property type="match status" value="1"/>
</dbReference>
<gene>
    <name evidence="10" type="primary">yccS</name>
    <name evidence="10" type="ORF">ACFPK0_07205</name>
</gene>
<protein>
    <submittedName>
        <fullName evidence="10">YccS family putative transporter</fullName>
    </submittedName>
</protein>
<evidence type="ECO:0000256" key="5">
    <source>
        <dbReference type="ARBA" id="ARBA00023136"/>
    </source>
</evidence>
<name>A0ABW0JV37_9GAMM</name>
<keyword evidence="11" id="KW-1185">Reference proteome</keyword>
<dbReference type="NCBIfam" id="TIGR01667">
    <property type="entry name" value="YCCS_YHFK"/>
    <property type="match status" value="1"/>
</dbReference>
<feature type="domain" description="Integral membrane protein YccS N-terminal" evidence="8">
    <location>
        <begin position="72"/>
        <end position="354"/>
    </location>
</feature>
<feature type="transmembrane region" description="Helical" evidence="7">
    <location>
        <begin position="69"/>
        <end position="88"/>
    </location>
</feature>
<comment type="similarity">
    <text evidence="6">Belongs to the YccS/YhfK family.</text>
</comment>
<accession>A0ABW0JV37</accession>
<evidence type="ECO:0000256" key="1">
    <source>
        <dbReference type="ARBA" id="ARBA00004651"/>
    </source>
</evidence>
<evidence type="ECO:0000256" key="6">
    <source>
        <dbReference type="ARBA" id="ARBA00043993"/>
    </source>
</evidence>
<evidence type="ECO:0000259" key="9">
    <source>
        <dbReference type="Pfam" id="PF13515"/>
    </source>
</evidence>
<keyword evidence="5 7" id="KW-0472">Membrane</keyword>
<feature type="domain" description="Integral membrane bound transporter" evidence="9">
    <location>
        <begin position="410"/>
        <end position="528"/>
    </location>
</feature>
<evidence type="ECO:0000256" key="4">
    <source>
        <dbReference type="ARBA" id="ARBA00022989"/>
    </source>
</evidence>
<dbReference type="Proteomes" id="UP001596018">
    <property type="component" value="Unassembled WGS sequence"/>
</dbReference>
<comment type="subcellular location">
    <subcellularLocation>
        <location evidence="1">Cell membrane</location>
        <topology evidence="1">Multi-pass membrane protein</topology>
    </subcellularLocation>
</comment>
<evidence type="ECO:0000259" key="8">
    <source>
        <dbReference type="Pfam" id="PF12805"/>
    </source>
</evidence>
<dbReference type="NCBIfam" id="TIGR01666">
    <property type="entry name" value="YCCS"/>
    <property type="match status" value="1"/>
</dbReference>
<dbReference type="RefSeq" id="WP_377339373.1">
    <property type="nucleotide sequence ID" value="NZ_JALBWS010000014.1"/>
</dbReference>
<keyword evidence="3 7" id="KW-0812">Transmembrane</keyword>
<dbReference type="EMBL" id="JBHSMM010000001">
    <property type="protein sequence ID" value="MFC5439794.1"/>
    <property type="molecule type" value="Genomic_DNA"/>
</dbReference>
<dbReference type="InterPro" id="IPR032692">
    <property type="entry name" value="YccS_N"/>
</dbReference>
<feature type="transmembrane region" description="Helical" evidence="7">
    <location>
        <begin position="33"/>
        <end position="57"/>
    </location>
</feature>
<feature type="transmembrane region" description="Helical" evidence="7">
    <location>
        <begin position="489"/>
        <end position="506"/>
    </location>
</feature>
<evidence type="ECO:0000256" key="3">
    <source>
        <dbReference type="ARBA" id="ARBA00022692"/>
    </source>
</evidence>
<dbReference type="InterPro" id="IPR049453">
    <property type="entry name" value="Memb_transporter_dom"/>
</dbReference>
<comment type="caution">
    <text evidence="10">The sequence shown here is derived from an EMBL/GenBank/DDBJ whole genome shotgun (WGS) entry which is preliminary data.</text>
</comment>
<feature type="transmembrane region" description="Helical" evidence="7">
    <location>
        <begin position="94"/>
        <end position="113"/>
    </location>
</feature>
<dbReference type="InterPro" id="IPR010020">
    <property type="entry name" value="Integral_membrane_YCCS_YHJK"/>
</dbReference>
<feature type="transmembrane region" description="Helical" evidence="7">
    <location>
        <begin position="512"/>
        <end position="534"/>
    </location>
</feature>
<evidence type="ECO:0000256" key="2">
    <source>
        <dbReference type="ARBA" id="ARBA00022475"/>
    </source>
</evidence>